<dbReference type="MEROPS" id="S01.079"/>
<protein>
    <submittedName>
        <fullName evidence="8">Serine protease</fullName>
    </submittedName>
</protein>
<evidence type="ECO:0000256" key="5">
    <source>
        <dbReference type="RuleBase" id="RU363034"/>
    </source>
</evidence>
<evidence type="ECO:0000256" key="3">
    <source>
        <dbReference type="ARBA" id="ARBA00022825"/>
    </source>
</evidence>
<name>B5B2J9_PINFU</name>
<dbReference type="PROSITE" id="PS00135">
    <property type="entry name" value="TRYPSIN_SER"/>
    <property type="match status" value="1"/>
</dbReference>
<keyword evidence="2 5" id="KW-0378">Hydrolase</keyword>
<dbReference type="FunFam" id="2.40.10.10:FF:000003">
    <property type="entry name" value="Transmembrane serine protease 3"/>
    <property type="match status" value="1"/>
</dbReference>
<keyword evidence="1 5" id="KW-0645">Protease</keyword>
<dbReference type="InterPro" id="IPR009003">
    <property type="entry name" value="Peptidase_S1_PA"/>
</dbReference>
<dbReference type="PANTHER" id="PTHR24252">
    <property type="entry name" value="ACROSIN-RELATED"/>
    <property type="match status" value="1"/>
</dbReference>
<dbReference type="InterPro" id="IPR001314">
    <property type="entry name" value="Peptidase_S1A"/>
</dbReference>
<dbReference type="SMR" id="B5B2J9"/>
<feature type="domain" description="Peptidase S1" evidence="7">
    <location>
        <begin position="86"/>
        <end position="317"/>
    </location>
</feature>
<evidence type="ECO:0000256" key="1">
    <source>
        <dbReference type="ARBA" id="ARBA00022670"/>
    </source>
</evidence>
<dbReference type="SMART" id="SM00020">
    <property type="entry name" value="Tryp_SPc"/>
    <property type="match status" value="1"/>
</dbReference>
<dbReference type="GO" id="GO:0006508">
    <property type="term" value="P:proteolysis"/>
    <property type="evidence" value="ECO:0007669"/>
    <property type="project" value="UniProtKB-KW"/>
</dbReference>
<dbReference type="SUPFAM" id="SSF50494">
    <property type="entry name" value="Trypsin-like serine proteases"/>
    <property type="match status" value="1"/>
</dbReference>
<dbReference type="PRINTS" id="PR00722">
    <property type="entry name" value="CHYMOTRYPSIN"/>
</dbReference>
<reference evidence="8" key="1">
    <citation type="journal article" date="2009" name="Fish Shellfish Immunol.">
        <title>Molecular cloning, characterization and expression analysis of a clip-domain serine protease from pearl oyster Pinctada fucata.</title>
        <authorList>
            <person name="Zhang D."/>
            <person name="Jiang S."/>
            <person name="Ma J."/>
            <person name="Jiang J."/>
            <person name="Pan D."/>
            <person name="Xu X."/>
        </authorList>
    </citation>
    <scope>NUCLEOTIDE SEQUENCE</scope>
</reference>
<dbReference type="PROSITE" id="PS00134">
    <property type="entry name" value="TRYPSIN_HIS"/>
    <property type="match status" value="1"/>
</dbReference>
<dbReference type="PROSITE" id="PS50240">
    <property type="entry name" value="TRYPSIN_DOM"/>
    <property type="match status" value="1"/>
</dbReference>
<dbReference type="InterPro" id="IPR033116">
    <property type="entry name" value="TRYPSIN_SER"/>
</dbReference>
<dbReference type="PROSITE" id="PS51257">
    <property type="entry name" value="PROKAR_LIPOPROTEIN"/>
    <property type="match status" value="1"/>
</dbReference>
<dbReference type="Pfam" id="PF00089">
    <property type="entry name" value="Trypsin"/>
    <property type="match status" value="1"/>
</dbReference>
<keyword evidence="6" id="KW-0732">Signal</keyword>
<evidence type="ECO:0000313" key="8">
    <source>
        <dbReference type="EMBL" id="ACG60643.1"/>
    </source>
</evidence>
<evidence type="ECO:0000256" key="2">
    <source>
        <dbReference type="ARBA" id="ARBA00022801"/>
    </source>
</evidence>
<accession>B5B2J9</accession>
<dbReference type="EMBL" id="EU887510">
    <property type="protein sequence ID" value="ACG60643.1"/>
    <property type="molecule type" value="mRNA"/>
</dbReference>
<evidence type="ECO:0000256" key="4">
    <source>
        <dbReference type="ARBA" id="ARBA00023157"/>
    </source>
</evidence>
<keyword evidence="3 5" id="KW-0720">Serine protease</keyword>
<dbReference type="Gene3D" id="2.40.10.10">
    <property type="entry name" value="Trypsin-like serine proteases"/>
    <property type="match status" value="1"/>
</dbReference>
<evidence type="ECO:0000256" key="6">
    <source>
        <dbReference type="SAM" id="SignalP"/>
    </source>
</evidence>
<dbReference type="AlphaFoldDB" id="B5B2J9"/>
<keyword evidence="4" id="KW-1015">Disulfide bond</keyword>
<dbReference type="InterPro" id="IPR043504">
    <property type="entry name" value="Peptidase_S1_PA_chymotrypsin"/>
</dbReference>
<proteinExistence type="evidence at transcript level"/>
<sequence length="332" mass="36461">MGSFRTPLLLVLLLACGEAQDLCHERYGGTCVNMYYNSCLSGHYYSTNGCAFQEMCCIPPKHTIYPPLKQGQCGVSTPVPERQTKIVGGKIAAPGEFPWQVSMRSNGHHVCGGIMVGDQWVMTAAHCFKTNKNPYAWTVVLGEHDRAVLEGYEILEKVETLFIHSHFDPAQFLNDIALIKLGNPVTVDTAYVRPVCIPNKNESFDGMICTITGWGASHSGGVGTHNLYKADVPLLSNEVCSYLMDRTIPNTELCAGRKRGGVDSCQGDSGGPMVCKKNGVWNIVGIVSWGYSCAQAYTPGVYTRVQSYLDWVHSVMSYYGSHPSQKRGLHYV</sequence>
<dbReference type="InterPro" id="IPR018114">
    <property type="entry name" value="TRYPSIN_HIS"/>
</dbReference>
<organism evidence="8">
    <name type="scientific">Pinctada fucata</name>
    <name type="common">Akoya pearl oyster</name>
    <name type="synonym">Pinctada imbricata fucata</name>
    <dbReference type="NCBI Taxonomy" id="50426"/>
    <lineage>
        <taxon>Eukaryota</taxon>
        <taxon>Metazoa</taxon>
        <taxon>Spiralia</taxon>
        <taxon>Lophotrochozoa</taxon>
        <taxon>Mollusca</taxon>
        <taxon>Bivalvia</taxon>
        <taxon>Autobranchia</taxon>
        <taxon>Pteriomorphia</taxon>
        <taxon>Pterioida</taxon>
        <taxon>Pterioidea</taxon>
        <taxon>Pteriidae</taxon>
        <taxon>Pinctada</taxon>
    </lineage>
</organism>
<evidence type="ECO:0000259" key="7">
    <source>
        <dbReference type="PROSITE" id="PS50240"/>
    </source>
</evidence>
<dbReference type="GO" id="GO:0004252">
    <property type="term" value="F:serine-type endopeptidase activity"/>
    <property type="evidence" value="ECO:0007669"/>
    <property type="project" value="InterPro"/>
</dbReference>
<feature type="signal peptide" evidence="6">
    <location>
        <begin position="1"/>
        <end position="19"/>
    </location>
</feature>
<dbReference type="InterPro" id="IPR001254">
    <property type="entry name" value="Trypsin_dom"/>
</dbReference>
<feature type="chain" id="PRO_5002830033" evidence="6">
    <location>
        <begin position="20"/>
        <end position="332"/>
    </location>
</feature>
<dbReference type="CDD" id="cd00190">
    <property type="entry name" value="Tryp_SPc"/>
    <property type="match status" value="1"/>
</dbReference>
<dbReference type="PANTHER" id="PTHR24252:SF7">
    <property type="entry name" value="HYALIN"/>
    <property type="match status" value="1"/>
</dbReference>